<feature type="binding site" evidence="14">
    <location>
        <position position="457"/>
    </location>
    <ligand>
        <name>thiamine diphosphate</name>
        <dbReference type="ChEBI" id="CHEBI:58937"/>
    </ligand>
</feature>
<comment type="cofactor">
    <cofactor evidence="15">
        <name>Mg(2+)</name>
        <dbReference type="ChEBI" id="CHEBI:18420"/>
    </cofactor>
    <text evidence="15">Binds 1 Mg(2+) ion per subunit. Can also utilize other divalent metal cations, such as Ca(2+), Mn(2+) and Co(2+).</text>
</comment>
<evidence type="ECO:0000256" key="14">
    <source>
        <dbReference type="PIRSR" id="PIRSR605478-3"/>
    </source>
</evidence>
<dbReference type="RefSeq" id="WP_095413916.1">
    <property type="nucleotide sequence ID" value="NZ_CP018477.1"/>
</dbReference>
<dbReference type="GO" id="GO:0004802">
    <property type="term" value="F:transketolase activity"/>
    <property type="evidence" value="ECO:0007669"/>
    <property type="project" value="UniProtKB-UniRule"/>
</dbReference>
<evidence type="ECO:0000256" key="6">
    <source>
        <dbReference type="ARBA" id="ARBA00022679"/>
    </source>
</evidence>
<feature type="binding site" evidence="13">
    <location>
        <position position="481"/>
    </location>
    <ligand>
        <name>substrate</name>
    </ligand>
</feature>
<evidence type="ECO:0000256" key="9">
    <source>
        <dbReference type="ARBA" id="ARBA00023052"/>
    </source>
</evidence>
<dbReference type="PANTHER" id="PTHR43522:SF2">
    <property type="entry name" value="TRANSKETOLASE 1-RELATED"/>
    <property type="match status" value="1"/>
</dbReference>
<organism evidence="18 19">
    <name type="scientific">Thermogutta terrifontis</name>
    <dbReference type="NCBI Taxonomy" id="1331910"/>
    <lineage>
        <taxon>Bacteria</taxon>
        <taxon>Pseudomonadati</taxon>
        <taxon>Planctomycetota</taxon>
        <taxon>Planctomycetia</taxon>
        <taxon>Pirellulales</taxon>
        <taxon>Thermoguttaceae</taxon>
        <taxon>Thermogutta</taxon>
    </lineage>
</organism>
<feature type="domain" description="Transketolase-like pyrimidine-binding" evidence="17">
    <location>
        <begin position="373"/>
        <end position="545"/>
    </location>
</feature>
<evidence type="ECO:0000256" key="12">
    <source>
        <dbReference type="PIRSR" id="PIRSR605478-1"/>
    </source>
</evidence>
<feature type="binding site" evidence="13">
    <location>
        <position position="493"/>
    </location>
    <ligand>
        <name>substrate</name>
    </ligand>
</feature>
<evidence type="ECO:0000313" key="18">
    <source>
        <dbReference type="EMBL" id="ASV73247.1"/>
    </source>
</evidence>
<dbReference type="SUPFAM" id="SSF52518">
    <property type="entry name" value="Thiamin diphosphate-binding fold (THDP-binding)"/>
    <property type="match status" value="2"/>
</dbReference>
<dbReference type="GO" id="GO:0046872">
    <property type="term" value="F:metal ion binding"/>
    <property type="evidence" value="ECO:0007669"/>
    <property type="project" value="UniProtKB-KW"/>
</dbReference>
<dbReference type="InterPro" id="IPR020826">
    <property type="entry name" value="Transketolase_BS"/>
</dbReference>
<evidence type="ECO:0000256" key="5">
    <source>
        <dbReference type="ARBA" id="ARBA00013152"/>
    </source>
</evidence>
<feature type="binding site" evidence="14">
    <location>
        <position position="204"/>
    </location>
    <ligand>
        <name>thiamine diphosphate</name>
        <dbReference type="ChEBI" id="CHEBI:58937"/>
    </ligand>
</feature>
<feature type="site" description="Important for catalytic activity" evidence="16">
    <location>
        <position position="280"/>
    </location>
</feature>
<dbReference type="CDD" id="cd07033">
    <property type="entry name" value="TPP_PYR_DXS_TK_like"/>
    <property type="match status" value="1"/>
</dbReference>
<feature type="binding site" evidence="15">
    <location>
        <position position="206"/>
    </location>
    <ligand>
        <name>Mg(2+)</name>
        <dbReference type="ChEBI" id="CHEBI:18420"/>
    </ligand>
</feature>
<dbReference type="InterPro" id="IPR005474">
    <property type="entry name" value="Transketolase_N"/>
</dbReference>
<dbReference type="OrthoDB" id="8732661at2"/>
<feature type="binding site" evidence="15">
    <location>
        <position position="204"/>
    </location>
    <ligand>
        <name>Mg(2+)</name>
        <dbReference type="ChEBI" id="CHEBI:18420"/>
    </ligand>
</feature>
<dbReference type="FunFam" id="3.40.50.920:FF:000003">
    <property type="entry name" value="Transketolase"/>
    <property type="match status" value="1"/>
</dbReference>
<feature type="binding site" evidence="13">
    <location>
        <position position="376"/>
    </location>
    <ligand>
        <name>substrate</name>
    </ligand>
</feature>
<dbReference type="InterPro" id="IPR009014">
    <property type="entry name" value="Transketo_C/PFOR_II"/>
</dbReference>
<dbReference type="Pfam" id="PF22613">
    <property type="entry name" value="Transketolase_C_1"/>
    <property type="match status" value="1"/>
</dbReference>
<evidence type="ECO:0000256" key="7">
    <source>
        <dbReference type="ARBA" id="ARBA00022723"/>
    </source>
</evidence>
<dbReference type="InterPro" id="IPR005478">
    <property type="entry name" value="Transketolase_bac-like"/>
</dbReference>
<keyword evidence="9 14" id="KW-0786">Thiamine pyrophosphate</keyword>
<feature type="binding site" evidence="14">
    <location>
        <begin position="133"/>
        <end position="135"/>
    </location>
    <ligand>
        <name>thiamine diphosphate</name>
        <dbReference type="ChEBI" id="CHEBI:58937"/>
    </ligand>
</feature>
<dbReference type="AlphaFoldDB" id="A0A286RBD2"/>
<evidence type="ECO:0000256" key="10">
    <source>
        <dbReference type="ARBA" id="ARBA00049473"/>
    </source>
</evidence>
<dbReference type="InterPro" id="IPR029061">
    <property type="entry name" value="THDP-binding"/>
</dbReference>
<dbReference type="Gene3D" id="3.40.50.970">
    <property type="match status" value="2"/>
</dbReference>
<evidence type="ECO:0000256" key="16">
    <source>
        <dbReference type="PIRSR" id="PIRSR605478-5"/>
    </source>
</evidence>
<dbReference type="SUPFAM" id="SSF52922">
    <property type="entry name" value="TK C-terminal domain-like"/>
    <property type="match status" value="1"/>
</dbReference>
<evidence type="ECO:0000256" key="4">
    <source>
        <dbReference type="ARBA" id="ARBA00011738"/>
    </source>
</evidence>
<proteinExistence type="inferred from homology"/>
<dbReference type="GO" id="GO:0009052">
    <property type="term" value="P:pentose-phosphate shunt, non-oxidative branch"/>
    <property type="evidence" value="ECO:0007669"/>
    <property type="project" value="UniProtKB-ARBA"/>
</dbReference>
<dbReference type="NCBIfam" id="TIGR00232">
    <property type="entry name" value="tktlase_bact"/>
    <property type="match status" value="1"/>
</dbReference>
<dbReference type="Proteomes" id="UP000215086">
    <property type="component" value="Chromosome"/>
</dbReference>
<dbReference type="GO" id="GO:0005829">
    <property type="term" value="C:cytosol"/>
    <property type="evidence" value="ECO:0007669"/>
    <property type="project" value="TreeGrafter"/>
</dbReference>
<evidence type="ECO:0000256" key="15">
    <source>
        <dbReference type="PIRSR" id="PIRSR605478-4"/>
    </source>
</evidence>
<dbReference type="CDD" id="cd02012">
    <property type="entry name" value="TPP_TK"/>
    <property type="match status" value="1"/>
</dbReference>
<protein>
    <recommendedName>
        <fullName evidence="5 11">Transketolase</fullName>
        <ecNumber evidence="5 11">2.2.1.1</ecNumber>
    </recommendedName>
</protein>
<dbReference type="InterPro" id="IPR005475">
    <property type="entry name" value="Transketolase-like_Pyr-bd"/>
</dbReference>
<dbReference type="InterPro" id="IPR033247">
    <property type="entry name" value="Transketolase_fam"/>
</dbReference>
<feature type="binding site" evidence="13">
    <location>
        <position position="32"/>
    </location>
    <ligand>
        <name>substrate</name>
    </ligand>
</feature>
<dbReference type="Pfam" id="PF00456">
    <property type="entry name" value="Transketolase_N"/>
    <property type="match status" value="1"/>
</dbReference>
<evidence type="ECO:0000256" key="1">
    <source>
        <dbReference type="ARBA" id="ARBA00001913"/>
    </source>
</evidence>
<feature type="binding site" evidence="13">
    <location>
        <position position="403"/>
    </location>
    <ligand>
        <name>substrate</name>
    </ligand>
</feature>
<name>A0A286RBD2_9BACT</name>
<comment type="subunit">
    <text evidence="4">Homodimer.</text>
</comment>
<feature type="binding site" evidence="13">
    <location>
        <position position="489"/>
    </location>
    <ligand>
        <name>substrate</name>
    </ligand>
</feature>
<feature type="binding site" evidence="13">
    <location>
        <position position="540"/>
    </location>
    <ligand>
        <name>substrate</name>
    </ligand>
</feature>
<feature type="active site" description="Proton donor" evidence="12">
    <location>
        <position position="432"/>
    </location>
</feature>
<sequence>MAEPHTCSIEQLAINTIRTLSMDAVEAAKSGHPGTPMALAPVGYVIFNEILRYDPTHPLWVNRDRFVLSCGHASMLLYSLLHLAQVQQVDENGRPTGELAVPLEHIRQFRQLHSRCPGHPEYRHTSGVEVTTGPLGQGVGTSVGMAIAGKWLAARYNRPGFDLFNYGIYVLCSDGDLMEGISSEAASLAGHLKLGNLCWIYDDNQITIEGHTSLAFSEDVATRFQAYGWDVYRVGDVNDLDSLRNALKRFNPAGERPTLIIVKSIIAWGAPNKQNTHEAHGAPLGEEEIRLTKQFYGWPVDAKFLVPPEVLEHFRQGIGTRGPQFREQWESLFAKYAQSYPQEAEEIRKITSGELPEAWDRDIPTFPADAKGLATRASSGKVLNAVAKRIPWMIGGSADLAPSNNTLLTFPEAGHFAANNYAGRNLHYGIREHAMGAISNGLALCGLRPYAGTFLVFSDYMRPAIRLAALMELPVLHIFTHDSIGVGEDGPTHQPVEHVAALRAIPHLVVIRPADANEVAEAYRVALRMRRNPVALILTRQNLPTLDRSQYASAAGLACGAYILAEASKLPPDVILIGTGSEVAVCLAARELLAQDGIAARVVSMPSWELFESQPEEYRRSVLPPEVAARVAVEAGIAQGWERYLGPKGIFVGMKGFGASAPAGVLMKHFGITPENVAAAAKKSLGQA</sequence>
<evidence type="ECO:0000256" key="2">
    <source>
        <dbReference type="ARBA" id="ARBA00001941"/>
    </source>
</evidence>
<dbReference type="PANTHER" id="PTHR43522">
    <property type="entry name" value="TRANSKETOLASE"/>
    <property type="match status" value="1"/>
</dbReference>
<comment type="cofactor">
    <cofactor evidence="1">
        <name>Ca(2+)</name>
        <dbReference type="ChEBI" id="CHEBI:29108"/>
    </cofactor>
</comment>
<comment type="similarity">
    <text evidence="3">Belongs to the transketolase family.</text>
</comment>
<evidence type="ECO:0000256" key="8">
    <source>
        <dbReference type="ARBA" id="ARBA00022842"/>
    </source>
</evidence>
<dbReference type="Pfam" id="PF02779">
    <property type="entry name" value="Transket_pyr"/>
    <property type="match status" value="1"/>
</dbReference>
<evidence type="ECO:0000256" key="11">
    <source>
        <dbReference type="NCBIfam" id="TIGR00232"/>
    </source>
</evidence>
<comment type="catalytic activity">
    <reaction evidence="10">
        <text>D-sedoheptulose 7-phosphate + D-glyceraldehyde 3-phosphate = aldehydo-D-ribose 5-phosphate + D-xylulose 5-phosphate</text>
        <dbReference type="Rhea" id="RHEA:10508"/>
        <dbReference type="ChEBI" id="CHEBI:57483"/>
        <dbReference type="ChEBI" id="CHEBI:57737"/>
        <dbReference type="ChEBI" id="CHEBI:58273"/>
        <dbReference type="ChEBI" id="CHEBI:59776"/>
        <dbReference type="EC" id="2.2.1.1"/>
    </reaction>
</comment>
<feature type="binding site" evidence="14">
    <location>
        <position position="280"/>
    </location>
    <ligand>
        <name>thiamine diphosphate</name>
        <dbReference type="ChEBI" id="CHEBI:58937"/>
    </ligand>
</feature>
<dbReference type="SMART" id="SM00861">
    <property type="entry name" value="Transket_pyr"/>
    <property type="match status" value="1"/>
</dbReference>
<dbReference type="FunFam" id="3.40.50.970:FF:000004">
    <property type="entry name" value="Transketolase"/>
    <property type="match status" value="1"/>
</dbReference>
<dbReference type="KEGG" id="ttf:THTE_0645"/>
<evidence type="ECO:0000256" key="13">
    <source>
        <dbReference type="PIRSR" id="PIRSR605478-2"/>
    </source>
</evidence>
<keyword evidence="7 15" id="KW-0479">Metal-binding</keyword>
<keyword evidence="19" id="KW-1185">Reference proteome</keyword>
<dbReference type="EC" id="2.2.1.1" evidence="5 11"/>
<comment type="cofactor">
    <cofactor evidence="2">
        <name>Co(2+)</name>
        <dbReference type="ChEBI" id="CHEBI:48828"/>
    </cofactor>
</comment>
<dbReference type="EMBL" id="CP018477">
    <property type="protein sequence ID" value="ASV73247.1"/>
    <property type="molecule type" value="Genomic_DNA"/>
</dbReference>
<evidence type="ECO:0000259" key="17">
    <source>
        <dbReference type="SMART" id="SM00861"/>
    </source>
</evidence>
<accession>A0A286RBD2</accession>
<feature type="site" description="Important for catalytic activity" evidence="16">
    <location>
        <position position="32"/>
    </location>
</feature>
<dbReference type="Gene3D" id="3.40.50.920">
    <property type="match status" value="1"/>
</dbReference>
<feature type="binding site" evidence="15">
    <location>
        <position position="174"/>
    </location>
    <ligand>
        <name>Mg(2+)</name>
        <dbReference type="ChEBI" id="CHEBI:18420"/>
    </ligand>
</feature>
<dbReference type="InterPro" id="IPR055152">
    <property type="entry name" value="Transketolase-like_C_2"/>
</dbReference>
<feature type="binding site" evidence="13">
    <location>
        <position position="280"/>
    </location>
    <ligand>
        <name>substrate</name>
    </ligand>
</feature>
<dbReference type="FunFam" id="3.40.50.970:FF:000003">
    <property type="entry name" value="Transketolase"/>
    <property type="match status" value="1"/>
</dbReference>
<evidence type="ECO:0000313" key="19">
    <source>
        <dbReference type="Proteomes" id="UP000215086"/>
    </source>
</evidence>
<comment type="cofactor">
    <cofactor evidence="14">
        <name>thiamine diphosphate</name>
        <dbReference type="ChEBI" id="CHEBI:58937"/>
    </cofactor>
    <text evidence="14">Binds 1 thiamine pyrophosphate per subunit. During the reaction, the substrate forms a covalent intermediate with the cofactor.</text>
</comment>
<evidence type="ECO:0000256" key="3">
    <source>
        <dbReference type="ARBA" id="ARBA00007131"/>
    </source>
</evidence>
<keyword evidence="6 18" id="KW-0808">Transferase</keyword>
<gene>
    <name evidence="18" type="ORF">THTE_0645</name>
</gene>
<feature type="binding site" evidence="14">
    <location>
        <position position="175"/>
    </location>
    <ligand>
        <name>thiamine diphosphate</name>
        <dbReference type="ChEBI" id="CHEBI:58937"/>
    </ligand>
</feature>
<reference evidence="18 19" key="1">
    <citation type="journal article" name="Front. Microbiol.">
        <title>Sugar Metabolism of the First Thermophilic Planctomycete Thermogutta terrifontis: Comparative Genomic and Transcriptomic Approaches.</title>
        <authorList>
            <person name="Elcheninov A.G."/>
            <person name="Menzel P."/>
            <person name="Gudbergsdottir S.R."/>
            <person name="Slesarev A.I."/>
            <person name="Kadnikov V.V."/>
            <person name="Krogh A."/>
            <person name="Bonch-Osmolovskaya E.A."/>
            <person name="Peng X."/>
            <person name="Kublanov I.V."/>
        </authorList>
    </citation>
    <scope>NUCLEOTIDE SEQUENCE [LARGE SCALE GENOMIC DNA]</scope>
    <source>
        <strain evidence="18 19">R1</strain>
    </source>
</reference>
<feature type="binding site" evidence="14">
    <location>
        <position position="72"/>
    </location>
    <ligand>
        <name>thiamine diphosphate</name>
        <dbReference type="ChEBI" id="CHEBI:58937"/>
    </ligand>
</feature>
<dbReference type="PROSITE" id="PS00802">
    <property type="entry name" value="TRANSKETOLASE_2"/>
    <property type="match status" value="1"/>
</dbReference>
<keyword evidence="8 15" id="KW-0460">Magnesium</keyword>